<dbReference type="InterPro" id="IPR001034">
    <property type="entry name" value="DeoR_HTH"/>
</dbReference>
<dbReference type="Proteomes" id="UP000664601">
    <property type="component" value="Unassembled WGS sequence"/>
</dbReference>
<dbReference type="SMART" id="SM00420">
    <property type="entry name" value="HTH_DEOR"/>
    <property type="match status" value="1"/>
</dbReference>
<dbReference type="InterPro" id="IPR014036">
    <property type="entry name" value="DeoR-like_C"/>
</dbReference>
<dbReference type="InterPro" id="IPR036390">
    <property type="entry name" value="WH_DNA-bd_sf"/>
</dbReference>
<dbReference type="Pfam" id="PF00455">
    <property type="entry name" value="DeoRC"/>
    <property type="match status" value="1"/>
</dbReference>
<dbReference type="SMART" id="SM01134">
    <property type="entry name" value="DeoRC"/>
    <property type="match status" value="1"/>
</dbReference>
<keyword evidence="3" id="KW-0805">Transcription regulation</keyword>
<sequence>MLKNERHRSIIEMCNHYGVVTVQFIKNKLAVSDMTVRRDLDELAQKEKVVRIRGGVQSLGYEEGGGMGTVNELSHTEKKNIHTDEKKYIAQKAVEWIEEGDTIFLGSGTTIELMTRYLADKKVRIVTNSLPVFQLLNEQHSFELYLVGGLYREITGAFVGTMAHEIVQKISIQKAFIGANGIQQDIVSNFSIEEGTLQQIVLDNAQKKFLVADANKFNRSDFYNFYDLQKADALFTDYTLPDEVKNNYQQYTTIIN</sequence>
<dbReference type="EMBL" id="JAFREM010000004">
    <property type="protein sequence ID" value="MBO1305207.1"/>
    <property type="molecule type" value="Genomic_DNA"/>
</dbReference>
<evidence type="ECO:0000256" key="3">
    <source>
        <dbReference type="ARBA" id="ARBA00023015"/>
    </source>
</evidence>
<dbReference type="PANTHER" id="PTHR30363">
    <property type="entry name" value="HTH-TYPE TRANSCRIPTIONAL REGULATOR SRLR-RELATED"/>
    <property type="match status" value="1"/>
</dbReference>
<evidence type="ECO:0000256" key="5">
    <source>
        <dbReference type="ARBA" id="ARBA00024937"/>
    </source>
</evidence>
<evidence type="ECO:0000256" key="1">
    <source>
        <dbReference type="ARBA" id="ARBA00021390"/>
    </source>
</evidence>
<keyword evidence="4" id="KW-0804">Transcription</keyword>
<comment type="caution">
    <text evidence="7">The sequence shown here is derived from an EMBL/GenBank/DDBJ whole genome shotgun (WGS) entry which is preliminary data.</text>
</comment>
<dbReference type="InterPro" id="IPR050313">
    <property type="entry name" value="Carb_Metab_HTH_regulators"/>
</dbReference>
<gene>
    <name evidence="7" type="ORF">JZO70_03470</name>
</gene>
<evidence type="ECO:0000259" key="6">
    <source>
        <dbReference type="PROSITE" id="PS51000"/>
    </source>
</evidence>
<dbReference type="Pfam" id="PF08220">
    <property type="entry name" value="HTH_DeoR"/>
    <property type="match status" value="1"/>
</dbReference>
<proteinExistence type="predicted"/>
<dbReference type="RefSeq" id="WP_207672138.1">
    <property type="nucleotide sequence ID" value="NZ_JAFREM010000004.1"/>
</dbReference>
<keyword evidence="2" id="KW-0678">Repressor</keyword>
<evidence type="ECO:0000256" key="4">
    <source>
        <dbReference type="ARBA" id="ARBA00023163"/>
    </source>
</evidence>
<evidence type="ECO:0000256" key="2">
    <source>
        <dbReference type="ARBA" id="ARBA00022491"/>
    </source>
</evidence>
<evidence type="ECO:0000313" key="8">
    <source>
        <dbReference type="Proteomes" id="UP000664601"/>
    </source>
</evidence>
<dbReference type="InterPro" id="IPR036388">
    <property type="entry name" value="WH-like_DNA-bd_sf"/>
</dbReference>
<dbReference type="PROSITE" id="PS51000">
    <property type="entry name" value="HTH_DEOR_2"/>
    <property type="match status" value="1"/>
</dbReference>
<dbReference type="Gene3D" id="1.10.10.10">
    <property type="entry name" value="Winged helix-like DNA-binding domain superfamily/Winged helix DNA-binding domain"/>
    <property type="match status" value="1"/>
</dbReference>
<dbReference type="InterPro" id="IPR037171">
    <property type="entry name" value="NagB/RpiA_transferase-like"/>
</dbReference>
<dbReference type="SUPFAM" id="SSF100950">
    <property type="entry name" value="NagB/RpiA/CoA transferase-like"/>
    <property type="match status" value="1"/>
</dbReference>
<name>A0ABS3L6G7_9ENTE</name>
<accession>A0ABS3L6G7</accession>
<feature type="domain" description="HTH deoR-type" evidence="6">
    <location>
        <begin position="3"/>
        <end position="58"/>
    </location>
</feature>
<dbReference type="PANTHER" id="PTHR30363:SF4">
    <property type="entry name" value="GLYCEROL-3-PHOSPHATE REGULON REPRESSOR"/>
    <property type="match status" value="1"/>
</dbReference>
<evidence type="ECO:0000313" key="7">
    <source>
        <dbReference type="EMBL" id="MBO1305207.1"/>
    </source>
</evidence>
<organism evidence="7 8">
    <name type="scientific">Candidatus Enterococcus moelleringii</name>
    <dbReference type="NCBI Taxonomy" id="2815325"/>
    <lineage>
        <taxon>Bacteria</taxon>
        <taxon>Bacillati</taxon>
        <taxon>Bacillota</taxon>
        <taxon>Bacilli</taxon>
        <taxon>Lactobacillales</taxon>
        <taxon>Enterococcaceae</taxon>
        <taxon>Enterococcus</taxon>
    </lineage>
</organism>
<keyword evidence="8" id="KW-1185">Reference proteome</keyword>
<dbReference type="SUPFAM" id="SSF46785">
    <property type="entry name" value="Winged helix' DNA-binding domain"/>
    <property type="match status" value="1"/>
</dbReference>
<dbReference type="Gene3D" id="3.40.50.1360">
    <property type="match status" value="1"/>
</dbReference>
<protein>
    <recommendedName>
        <fullName evidence="1">Lactose phosphotransferase system repressor</fullName>
    </recommendedName>
</protein>
<reference evidence="7 8" key="1">
    <citation type="submission" date="2021-03" db="EMBL/GenBank/DDBJ databases">
        <title>Enterococcal diversity collection.</title>
        <authorList>
            <person name="Gilmore M.S."/>
            <person name="Schwartzman J."/>
            <person name="Van Tyne D."/>
            <person name="Martin M."/>
            <person name="Earl A.M."/>
            <person name="Manson A.L."/>
            <person name="Straub T."/>
            <person name="Salamzade R."/>
            <person name="Saavedra J."/>
            <person name="Lebreton F."/>
            <person name="Prichula J."/>
            <person name="Schaufler K."/>
            <person name="Gaca A."/>
            <person name="Sgardioli B."/>
            <person name="Wagenaar J."/>
            <person name="Strong T."/>
        </authorList>
    </citation>
    <scope>NUCLEOTIDE SEQUENCE [LARGE SCALE GENOMIC DNA]</scope>
    <source>
        <strain evidence="7 8">669A</strain>
    </source>
</reference>
<comment type="function">
    <text evidence="5">Repressor of the lactose catabolism operon. Galactose-6-phosphate is the inducer.</text>
</comment>